<dbReference type="EMBL" id="JAAVUM010000002">
    <property type="protein sequence ID" value="NKE04552.1"/>
    <property type="molecule type" value="Genomic_DNA"/>
</dbReference>
<protein>
    <submittedName>
        <fullName evidence="2">Uncharacterized protein</fullName>
    </submittedName>
</protein>
<gene>
    <name evidence="2" type="ORF">GWK17_03530</name>
</gene>
<evidence type="ECO:0000313" key="2">
    <source>
        <dbReference type="EMBL" id="NKE04552.1"/>
    </source>
</evidence>
<evidence type="ECO:0000256" key="1">
    <source>
        <dbReference type="SAM" id="MobiDB-lite"/>
    </source>
</evidence>
<organism evidence="2 3">
    <name type="scientific">Mesobacillus selenatarsenatis</name>
    <dbReference type="NCBI Taxonomy" id="388741"/>
    <lineage>
        <taxon>Bacteria</taxon>
        <taxon>Bacillati</taxon>
        <taxon>Bacillota</taxon>
        <taxon>Bacilli</taxon>
        <taxon>Bacillales</taxon>
        <taxon>Bacillaceae</taxon>
        <taxon>Mesobacillus</taxon>
    </lineage>
</organism>
<dbReference type="Proteomes" id="UP000587942">
    <property type="component" value="Unassembled WGS sequence"/>
</dbReference>
<accession>A0A846TGK6</accession>
<dbReference type="RefSeq" id="WP_167831066.1">
    <property type="nucleotide sequence ID" value="NZ_JAAVUM010000002.1"/>
</dbReference>
<evidence type="ECO:0000313" key="3">
    <source>
        <dbReference type="Proteomes" id="UP000587942"/>
    </source>
</evidence>
<feature type="region of interest" description="Disordered" evidence="1">
    <location>
        <begin position="25"/>
        <end position="54"/>
    </location>
</feature>
<dbReference type="AlphaFoldDB" id="A0A846TGK6"/>
<reference evidence="2 3" key="1">
    <citation type="submission" date="2020-03" db="EMBL/GenBank/DDBJ databases">
        <authorList>
            <person name="Sun Q."/>
        </authorList>
    </citation>
    <scope>NUCLEOTIDE SEQUENCE [LARGE SCALE GENOMIC DNA]</scope>
    <source>
        <strain evidence="2 3">KACC 21451</strain>
    </source>
</reference>
<name>A0A846TGK6_9BACI</name>
<proteinExistence type="predicted"/>
<comment type="caution">
    <text evidence="2">The sequence shown here is derived from an EMBL/GenBank/DDBJ whole genome shotgun (WGS) entry which is preliminary data.</text>
</comment>
<sequence>MSVKEEIEGVRSQEMETCAHEKRKTRITVTRRGNSAREKRKTRITVTRRGNMCP</sequence>